<protein>
    <submittedName>
        <fullName evidence="1">Uncharacterized protein</fullName>
    </submittedName>
</protein>
<evidence type="ECO:0000313" key="2">
    <source>
        <dbReference type="Proteomes" id="UP001202244"/>
    </source>
</evidence>
<gene>
    <name evidence="1" type="ORF">MMF93_29605</name>
</gene>
<dbReference type="Proteomes" id="UP001202244">
    <property type="component" value="Chromosome"/>
</dbReference>
<keyword evidence="2" id="KW-1185">Reference proteome</keyword>
<dbReference type="RefSeq" id="WP_242756219.1">
    <property type="nucleotide sequence ID" value="NZ_CP093846.1"/>
</dbReference>
<dbReference type="EMBL" id="CP093846">
    <property type="protein sequence ID" value="UNT00148.1"/>
    <property type="molecule type" value="Genomic_DNA"/>
</dbReference>
<reference evidence="1 2" key="1">
    <citation type="journal article" date="2023" name="Microbiol. Spectr.">
        <title>Synergy between Genome Mining, Metabolomics, and Bioinformatics Uncovers Antibacterial Chlorinated Carbazole Alkaloids and Their Biosynthetic Gene Cluster from Streptomyces tubbatahanensis sp. nov., a Novel Actinomycete Isolated from Sulu Sea, Philippines.</title>
        <authorList>
            <person name="Tenebro C.P."/>
            <person name="Trono D.J.V.L."/>
            <person name="Balida L.A.P."/>
            <person name="Bayog L.K.A."/>
            <person name="Bruna J.R."/>
            <person name="Sabido E.M."/>
            <person name="Caspe D.P.C."/>
            <person name="de Los Santos E.L.C."/>
            <person name="Saludes J.P."/>
            <person name="Dalisay D.S."/>
        </authorList>
    </citation>
    <scope>NUCLEOTIDE SEQUENCE [LARGE SCALE GENOMIC DNA]</scope>
    <source>
        <strain evidence="1 2">DSD3025</strain>
    </source>
</reference>
<proteinExistence type="predicted"/>
<accession>A0ABY3Y058</accession>
<name>A0ABY3Y058_9ACTN</name>
<organism evidence="1 2">
    <name type="scientific">Streptomyces tubbatahanensis</name>
    <dbReference type="NCBI Taxonomy" id="2923272"/>
    <lineage>
        <taxon>Bacteria</taxon>
        <taxon>Bacillati</taxon>
        <taxon>Actinomycetota</taxon>
        <taxon>Actinomycetes</taxon>
        <taxon>Kitasatosporales</taxon>
        <taxon>Streptomycetaceae</taxon>
        <taxon>Streptomyces</taxon>
    </lineage>
</organism>
<evidence type="ECO:0000313" key="1">
    <source>
        <dbReference type="EMBL" id="UNT00148.1"/>
    </source>
</evidence>
<sequence>MGCPEGRLGELADAAAEARQAAETARVREEEGKRTRWRSAFRLRERTA</sequence>